<proteinExistence type="inferred from homology"/>
<evidence type="ECO:0000313" key="6">
    <source>
        <dbReference type="EMBL" id="KRM74872.1"/>
    </source>
</evidence>
<evidence type="ECO:0000256" key="2">
    <source>
        <dbReference type="ARBA" id="ARBA00006906"/>
    </source>
</evidence>
<dbReference type="RefSeq" id="WP_056997062.1">
    <property type="nucleotide sequence ID" value="NZ_AYYR01000067.1"/>
</dbReference>
<dbReference type="GO" id="GO:0016829">
    <property type="term" value="F:lyase activity"/>
    <property type="evidence" value="ECO:0007669"/>
    <property type="project" value="UniProtKB-KW"/>
</dbReference>
<evidence type="ECO:0000256" key="3">
    <source>
        <dbReference type="ARBA" id="ARBA00011233"/>
    </source>
</evidence>
<keyword evidence="4" id="KW-0456">Lyase</keyword>
<protein>
    <submittedName>
        <fullName evidence="6">2-dehydro-3-deoxyphosphogluconate aldolase 4-hydroxy-2-oxoglutarate aldolase</fullName>
    </submittedName>
</protein>
<evidence type="ECO:0000256" key="1">
    <source>
        <dbReference type="ARBA" id="ARBA00004761"/>
    </source>
</evidence>
<dbReference type="PANTHER" id="PTHR30246">
    <property type="entry name" value="2-KETO-3-DEOXY-6-PHOSPHOGLUCONATE ALDOLASE"/>
    <property type="match status" value="1"/>
</dbReference>
<dbReference type="NCBIfam" id="TIGR01182">
    <property type="entry name" value="eda"/>
    <property type="match status" value="1"/>
</dbReference>
<dbReference type="InterPro" id="IPR013785">
    <property type="entry name" value="Aldolase_TIM"/>
</dbReference>
<comment type="caution">
    <text evidence="6">The sequence shown here is derived from an EMBL/GenBank/DDBJ whole genome shotgun (WGS) entry which is preliminary data.</text>
</comment>
<comment type="pathway">
    <text evidence="1">Carbohydrate acid metabolism.</text>
</comment>
<dbReference type="Pfam" id="PF01081">
    <property type="entry name" value="Aldolase"/>
    <property type="match status" value="1"/>
</dbReference>
<comment type="similarity">
    <text evidence="2">Belongs to the KHG/KDPG aldolase family.</text>
</comment>
<dbReference type="PATRIC" id="fig|1423733.4.peg.2940"/>
<evidence type="ECO:0000313" key="7">
    <source>
        <dbReference type="Proteomes" id="UP000051845"/>
    </source>
</evidence>
<sequence length="219" mass="23199">MKRLNILQRCLNSGVVAVVRGNSTEESYNTAIACIEGGVTSIELAFTAPHADQTISKLADKYSKNTAVVIGAGTVLDAPTARLAILSGAEFIVSSSFNNEVAEICNLYQIPYMPGCQTPKEIQTALTAGVDIIKVFPAKIVGMGFFDAIKKGPLPHTNLMPTGGVNLDNMAEWFNHGAVLVGAGGNLTSPAATGNFAEVTKLAVQYHAEWETIKKTITQ</sequence>
<dbReference type="NCBIfam" id="NF005119">
    <property type="entry name" value="PRK06552.1"/>
    <property type="match status" value="1"/>
</dbReference>
<accession>A0A0R2B682</accession>
<organism evidence="6 7">
    <name type="scientific">Secundilactobacillus collinoides DSM 20515 = JCM 1123</name>
    <dbReference type="NCBI Taxonomy" id="1423733"/>
    <lineage>
        <taxon>Bacteria</taxon>
        <taxon>Bacillati</taxon>
        <taxon>Bacillota</taxon>
        <taxon>Bacilli</taxon>
        <taxon>Lactobacillales</taxon>
        <taxon>Lactobacillaceae</taxon>
        <taxon>Secundilactobacillus</taxon>
    </lineage>
</organism>
<comment type="subunit">
    <text evidence="3">Homotrimer.</text>
</comment>
<evidence type="ECO:0000256" key="4">
    <source>
        <dbReference type="ARBA" id="ARBA00023239"/>
    </source>
</evidence>
<name>A0A0R2B682_SECCO</name>
<dbReference type="SUPFAM" id="SSF51569">
    <property type="entry name" value="Aldolase"/>
    <property type="match status" value="1"/>
</dbReference>
<dbReference type="PANTHER" id="PTHR30246:SF1">
    <property type="entry name" value="2-DEHYDRO-3-DEOXY-6-PHOSPHOGALACTONATE ALDOLASE-RELATED"/>
    <property type="match status" value="1"/>
</dbReference>
<keyword evidence="5" id="KW-0119">Carbohydrate metabolism</keyword>
<dbReference type="CDD" id="cd00452">
    <property type="entry name" value="KDPG_aldolase"/>
    <property type="match status" value="1"/>
</dbReference>
<dbReference type="EMBL" id="AYYR01000067">
    <property type="protein sequence ID" value="KRM74872.1"/>
    <property type="molecule type" value="Genomic_DNA"/>
</dbReference>
<dbReference type="Proteomes" id="UP000051845">
    <property type="component" value="Unassembled WGS sequence"/>
</dbReference>
<evidence type="ECO:0000256" key="5">
    <source>
        <dbReference type="ARBA" id="ARBA00023277"/>
    </source>
</evidence>
<dbReference type="InterPro" id="IPR000887">
    <property type="entry name" value="Aldlse_KDPG_KHG"/>
</dbReference>
<dbReference type="STRING" id="33960.TY91_10205"/>
<gene>
    <name evidence="6" type="ORF">FC82_GL002815</name>
</gene>
<dbReference type="Gene3D" id="3.20.20.70">
    <property type="entry name" value="Aldolase class I"/>
    <property type="match status" value="1"/>
</dbReference>
<reference evidence="6 7" key="1">
    <citation type="journal article" date="2015" name="Genome Announc.">
        <title>Expanding the biotechnology potential of lactobacilli through comparative genomics of 213 strains and associated genera.</title>
        <authorList>
            <person name="Sun Z."/>
            <person name="Harris H.M."/>
            <person name="McCann A."/>
            <person name="Guo C."/>
            <person name="Argimon S."/>
            <person name="Zhang W."/>
            <person name="Yang X."/>
            <person name="Jeffery I.B."/>
            <person name="Cooney J.C."/>
            <person name="Kagawa T.F."/>
            <person name="Liu W."/>
            <person name="Song Y."/>
            <person name="Salvetti E."/>
            <person name="Wrobel A."/>
            <person name="Rasinkangas P."/>
            <person name="Parkhill J."/>
            <person name="Rea M.C."/>
            <person name="O'Sullivan O."/>
            <person name="Ritari J."/>
            <person name="Douillard F.P."/>
            <person name="Paul Ross R."/>
            <person name="Yang R."/>
            <person name="Briner A.E."/>
            <person name="Felis G.E."/>
            <person name="de Vos W.M."/>
            <person name="Barrangou R."/>
            <person name="Klaenhammer T.R."/>
            <person name="Caufield P.W."/>
            <person name="Cui Y."/>
            <person name="Zhang H."/>
            <person name="O'Toole P.W."/>
        </authorList>
    </citation>
    <scope>NUCLEOTIDE SEQUENCE [LARGE SCALE GENOMIC DNA]</scope>
    <source>
        <strain evidence="6 7">DSM 20515</strain>
    </source>
</reference>
<dbReference type="AlphaFoldDB" id="A0A0R2B682"/>